<organism evidence="1 2">
    <name type="scientific">Hyaloperonospora arabidopsidis (strain Emoy2)</name>
    <name type="common">Downy mildew agent</name>
    <name type="synonym">Peronospora arabidopsidis</name>
    <dbReference type="NCBI Taxonomy" id="559515"/>
    <lineage>
        <taxon>Eukaryota</taxon>
        <taxon>Sar</taxon>
        <taxon>Stramenopiles</taxon>
        <taxon>Oomycota</taxon>
        <taxon>Peronosporomycetes</taxon>
        <taxon>Peronosporales</taxon>
        <taxon>Peronosporaceae</taxon>
        <taxon>Hyaloperonospora</taxon>
    </lineage>
</organism>
<dbReference type="InParanoid" id="M4BXD6"/>
<name>M4BXD6_HYAAE</name>
<reference evidence="2" key="1">
    <citation type="journal article" date="2010" name="Science">
        <title>Signatures of adaptation to obligate biotrophy in the Hyaloperonospora arabidopsidis genome.</title>
        <authorList>
            <person name="Baxter L."/>
            <person name="Tripathy S."/>
            <person name="Ishaque N."/>
            <person name="Boot N."/>
            <person name="Cabral A."/>
            <person name="Kemen E."/>
            <person name="Thines M."/>
            <person name="Ah-Fong A."/>
            <person name="Anderson R."/>
            <person name="Badejoko W."/>
            <person name="Bittner-Eddy P."/>
            <person name="Boore J.L."/>
            <person name="Chibucos M.C."/>
            <person name="Coates M."/>
            <person name="Dehal P."/>
            <person name="Delehaunty K."/>
            <person name="Dong S."/>
            <person name="Downton P."/>
            <person name="Dumas B."/>
            <person name="Fabro G."/>
            <person name="Fronick C."/>
            <person name="Fuerstenberg S.I."/>
            <person name="Fulton L."/>
            <person name="Gaulin E."/>
            <person name="Govers F."/>
            <person name="Hughes L."/>
            <person name="Humphray S."/>
            <person name="Jiang R.H."/>
            <person name="Judelson H."/>
            <person name="Kamoun S."/>
            <person name="Kyung K."/>
            <person name="Meijer H."/>
            <person name="Minx P."/>
            <person name="Morris P."/>
            <person name="Nelson J."/>
            <person name="Phuntumart V."/>
            <person name="Qutob D."/>
            <person name="Rehmany A."/>
            <person name="Rougon-Cardoso A."/>
            <person name="Ryden P."/>
            <person name="Torto-Alalibo T."/>
            <person name="Studholme D."/>
            <person name="Wang Y."/>
            <person name="Win J."/>
            <person name="Wood J."/>
            <person name="Clifton S.W."/>
            <person name="Rogers J."/>
            <person name="Van den Ackerveken G."/>
            <person name="Jones J.D."/>
            <person name="McDowell J.M."/>
            <person name="Beynon J."/>
            <person name="Tyler B.M."/>
        </authorList>
    </citation>
    <scope>NUCLEOTIDE SEQUENCE [LARGE SCALE GENOMIC DNA]</scope>
    <source>
        <strain evidence="2">Emoy2</strain>
    </source>
</reference>
<dbReference type="VEuPathDB" id="FungiDB:HpaG811217"/>
<dbReference type="Proteomes" id="UP000011713">
    <property type="component" value="Unassembled WGS sequence"/>
</dbReference>
<proteinExistence type="predicted"/>
<accession>M4BXD6</accession>
<keyword evidence="2" id="KW-1185">Reference proteome</keyword>
<reference evidence="1" key="2">
    <citation type="submission" date="2015-06" db="UniProtKB">
        <authorList>
            <consortium name="EnsemblProtists"/>
        </authorList>
    </citation>
    <scope>IDENTIFICATION</scope>
    <source>
        <strain evidence="1">Emoy2</strain>
    </source>
</reference>
<protein>
    <submittedName>
        <fullName evidence="1">Uncharacterized protein</fullName>
    </submittedName>
</protein>
<dbReference type="EnsemblProtists" id="HpaT811217">
    <property type="protein sequence ID" value="HpaP811217"/>
    <property type="gene ID" value="HpaG811217"/>
</dbReference>
<dbReference type="HOGENOM" id="CLU_2351123_0_0_1"/>
<sequence>MRNAMNVGLTAAPNCSAKLGSSAVTSISTERRVKKTQRPWMFQAAIKHNGLAMISAKRLSLPHSQMRKYRNAPNRTHQSHTKAVCRVSRHEDVSFEW</sequence>
<evidence type="ECO:0000313" key="2">
    <source>
        <dbReference type="Proteomes" id="UP000011713"/>
    </source>
</evidence>
<dbReference type="AlphaFoldDB" id="M4BXD6"/>
<dbReference type="EMBL" id="JH598024">
    <property type="status" value="NOT_ANNOTATED_CDS"/>
    <property type="molecule type" value="Genomic_DNA"/>
</dbReference>
<evidence type="ECO:0000313" key="1">
    <source>
        <dbReference type="EnsemblProtists" id="HpaP811217"/>
    </source>
</evidence>